<dbReference type="Pfam" id="PF00356">
    <property type="entry name" value="LacI"/>
    <property type="match status" value="1"/>
</dbReference>
<evidence type="ECO:0000256" key="3">
    <source>
        <dbReference type="ARBA" id="ARBA00023163"/>
    </source>
</evidence>
<feature type="domain" description="HTH lacI-type" evidence="4">
    <location>
        <begin position="3"/>
        <end position="57"/>
    </location>
</feature>
<dbReference type="Pfam" id="PF13377">
    <property type="entry name" value="Peripla_BP_3"/>
    <property type="match status" value="1"/>
</dbReference>
<dbReference type="EMBL" id="BAUT01000008">
    <property type="protein sequence ID" value="GAE25309.1"/>
    <property type="molecule type" value="Genomic_DNA"/>
</dbReference>
<dbReference type="CDD" id="cd01392">
    <property type="entry name" value="HTH_LacI"/>
    <property type="match status" value="1"/>
</dbReference>
<dbReference type="AlphaFoldDB" id="W4Q1Q8"/>
<dbReference type="OrthoDB" id="1639518at2"/>
<dbReference type="SUPFAM" id="SSF53822">
    <property type="entry name" value="Periplasmic binding protein-like I"/>
    <property type="match status" value="1"/>
</dbReference>
<dbReference type="PROSITE" id="PS50932">
    <property type="entry name" value="HTH_LACI_2"/>
    <property type="match status" value="1"/>
</dbReference>
<dbReference type="InterPro" id="IPR046335">
    <property type="entry name" value="LacI/GalR-like_sensor"/>
</dbReference>
<dbReference type="GO" id="GO:0003700">
    <property type="term" value="F:DNA-binding transcription factor activity"/>
    <property type="evidence" value="ECO:0007669"/>
    <property type="project" value="TreeGrafter"/>
</dbReference>
<keyword evidence="6" id="KW-1185">Reference proteome</keyword>
<gene>
    <name evidence="5" type="ORF">JCM9140_1296</name>
</gene>
<dbReference type="Gene3D" id="3.40.50.2300">
    <property type="match status" value="2"/>
</dbReference>
<dbReference type="CDD" id="cd06267">
    <property type="entry name" value="PBP1_LacI_sugar_binding-like"/>
    <property type="match status" value="1"/>
</dbReference>
<dbReference type="SUPFAM" id="SSF47413">
    <property type="entry name" value="lambda repressor-like DNA-binding domains"/>
    <property type="match status" value="1"/>
</dbReference>
<accession>W4Q1Q8</accession>
<evidence type="ECO:0000256" key="2">
    <source>
        <dbReference type="ARBA" id="ARBA00023125"/>
    </source>
</evidence>
<dbReference type="InterPro" id="IPR010982">
    <property type="entry name" value="Lambda_DNA-bd_dom_sf"/>
</dbReference>
<dbReference type="SMART" id="SM00354">
    <property type="entry name" value="HTH_LACI"/>
    <property type="match status" value="1"/>
</dbReference>
<name>W4Q1Q8_9BACI</name>
<evidence type="ECO:0000256" key="1">
    <source>
        <dbReference type="ARBA" id="ARBA00023015"/>
    </source>
</evidence>
<sequence length="329" mass="37493">MTVSIKEIARICGVSIGTVDRALNNRPGINPKTKEKILQVAKEKNYRPDYRAQSLVKGKTKTIGVVLFDLQNRSFALLMNAIESELRKSGYSLHLALTDKDKEKEIESINYLIDRKVDGIILFSVNQGNGFNKFLQSFDVPIVTIFNHVSDQWHHIGVKEREAMLDAVKHTIKKGYKRFVFICPPLSLLGKVNIYTQHERLKGFIDGLSEYNLLDNHLIIEEKDYLEKVAEFKFLRNEKTAILCTCDFHALEVMKFLKEHQVNIPAEVGIMGFDNIDVLKYVEPQLTTVEYPIEEIGISAVQSLVNKLENGIFPSVPLLNYRIIPGESI</sequence>
<dbReference type="GO" id="GO:0000976">
    <property type="term" value="F:transcription cis-regulatory region binding"/>
    <property type="evidence" value="ECO:0007669"/>
    <property type="project" value="TreeGrafter"/>
</dbReference>
<dbReference type="InterPro" id="IPR028082">
    <property type="entry name" value="Peripla_BP_I"/>
</dbReference>
<dbReference type="RefSeq" id="WP_034743494.1">
    <property type="nucleotide sequence ID" value="NZ_BAUT01000008.1"/>
</dbReference>
<keyword evidence="3" id="KW-0804">Transcription</keyword>
<evidence type="ECO:0000313" key="5">
    <source>
        <dbReference type="EMBL" id="GAE25309.1"/>
    </source>
</evidence>
<dbReference type="InterPro" id="IPR000843">
    <property type="entry name" value="HTH_LacI"/>
</dbReference>
<dbReference type="STRING" id="1236970.JCM9140_1296"/>
<reference evidence="5" key="1">
    <citation type="journal article" date="2014" name="Genome Announc.">
        <title>Draft Genome Sequences of Three Alkaliphilic Bacillus Strains, Bacillus wakoensis JCM 9140T, Bacillus akibai JCM 9157T, and Bacillus hemicellulosilyticus JCM 9152T.</title>
        <authorList>
            <person name="Yuki M."/>
            <person name="Oshima K."/>
            <person name="Suda W."/>
            <person name="Oshida Y."/>
            <person name="Kitamura K."/>
            <person name="Iida T."/>
            <person name="Hattori M."/>
            <person name="Ohkuma M."/>
        </authorList>
    </citation>
    <scope>NUCLEOTIDE SEQUENCE [LARGE SCALE GENOMIC DNA]</scope>
    <source>
        <strain evidence="5">JCM 9140</strain>
    </source>
</reference>
<organism evidence="5 6">
    <name type="scientific">Halalkalibacter wakoensis JCM 9140</name>
    <dbReference type="NCBI Taxonomy" id="1236970"/>
    <lineage>
        <taxon>Bacteria</taxon>
        <taxon>Bacillati</taxon>
        <taxon>Bacillota</taxon>
        <taxon>Bacilli</taxon>
        <taxon>Bacillales</taxon>
        <taxon>Bacillaceae</taxon>
        <taxon>Halalkalibacter</taxon>
    </lineage>
</organism>
<dbReference type="PANTHER" id="PTHR30146:SF109">
    <property type="entry name" value="HTH-TYPE TRANSCRIPTIONAL REGULATOR GALS"/>
    <property type="match status" value="1"/>
</dbReference>
<keyword evidence="2" id="KW-0238">DNA-binding</keyword>
<keyword evidence="1" id="KW-0805">Transcription regulation</keyword>
<evidence type="ECO:0000313" key="6">
    <source>
        <dbReference type="Proteomes" id="UP000018890"/>
    </source>
</evidence>
<comment type="caution">
    <text evidence="5">The sequence shown here is derived from an EMBL/GenBank/DDBJ whole genome shotgun (WGS) entry which is preliminary data.</text>
</comment>
<proteinExistence type="predicted"/>
<dbReference type="Proteomes" id="UP000018890">
    <property type="component" value="Unassembled WGS sequence"/>
</dbReference>
<protein>
    <submittedName>
        <fullName evidence="5">Transcriptional regulator</fullName>
    </submittedName>
</protein>
<evidence type="ECO:0000259" key="4">
    <source>
        <dbReference type="PROSITE" id="PS50932"/>
    </source>
</evidence>
<dbReference type="Gene3D" id="1.10.260.40">
    <property type="entry name" value="lambda repressor-like DNA-binding domains"/>
    <property type="match status" value="1"/>
</dbReference>
<dbReference type="PANTHER" id="PTHR30146">
    <property type="entry name" value="LACI-RELATED TRANSCRIPTIONAL REPRESSOR"/>
    <property type="match status" value="1"/>
</dbReference>